<accession>A0ABQ4IFK5</accession>
<dbReference type="PANTHER" id="PTHR41773">
    <property type="entry name" value="GTP PYROPHOSPHATASE-RELATED"/>
    <property type="match status" value="1"/>
</dbReference>
<evidence type="ECO:0000313" key="2">
    <source>
        <dbReference type="EMBL" id="GIJ16690.1"/>
    </source>
</evidence>
<dbReference type="SMART" id="SM00954">
    <property type="entry name" value="RelA_SpoT"/>
    <property type="match status" value="1"/>
</dbReference>
<organism evidence="2 3">
    <name type="scientific">Micromonospora gifhornensis</name>
    <dbReference type="NCBI Taxonomy" id="84594"/>
    <lineage>
        <taxon>Bacteria</taxon>
        <taxon>Bacillati</taxon>
        <taxon>Actinomycetota</taxon>
        <taxon>Actinomycetes</taxon>
        <taxon>Micromonosporales</taxon>
        <taxon>Micromonosporaceae</taxon>
        <taxon>Micromonospora</taxon>
    </lineage>
</organism>
<dbReference type="EMBL" id="BOPA01000022">
    <property type="protein sequence ID" value="GIJ16690.1"/>
    <property type="molecule type" value="Genomic_DNA"/>
</dbReference>
<dbReference type="PANTHER" id="PTHR41773:SF1">
    <property type="entry name" value="RELA_SPOT DOMAIN-CONTAINING PROTEIN"/>
    <property type="match status" value="1"/>
</dbReference>
<keyword evidence="3" id="KW-1185">Reference proteome</keyword>
<proteinExistence type="predicted"/>
<dbReference type="InterPro" id="IPR043519">
    <property type="entry name" value="NT_sf"/>
</dbReference>
<dbReference type="Pfam" id="PF04607">
    <property type="entry name" value="RelA_SpoT"/>
    <property type="match status" value="1"/>
</dbReference>
<dbReference type="InterPro" id="IPR007685">
    <property type="entry name" value="RelA_SpoT"/>
</dbReference>
<dbReference type="CDD" id="cd05399">
    <property type="entry name" value="NT_Rel-Spo_like"/>
    <property type="match status" value="1"/>
</dbReference>
<dbReference type="Gene3D" id="3.30.460.10">
    <property type="entry name" value="Beta Polymerase, domain 2"/>
    <property type="match status" value="1"/>
</dbReference>
<gene>
    <name evidence="2" type="ORF">Vgi01_33740</name>
</gene>
<protein>
    <recommendedName>
        <fullName evidence="1">RelA/SpoT domain-containing protein</fullName>
    </recommendedName>
</protein>
<dbReference type="SUPFAM" id="SSF81301">
    <property type="entry name" value="Nucleotidyltransferase"/>
    <property type="match status" value="1"/>
</dbReference>
<comment type="caution">
    <text evidence="2">The sequence shown here is derived from an EMBL/GenBank/DDBJ whole genome shotgun (WGS) entry which is preliminary data.</text>
</comment>
<sequence length="477" mass="52725">MSHGEDMEMVPTHLWRYAQDQPFLAEVADETRRFLTELARDASIDVHLVKARPKTLASYKDKSAKLKDDGTPKYSDPATEIHDCVAARVIVYTTRARNDMANLIENRCECRERHNPGEKRHNGYDSEHLVITGLKDPDLQLRYSALTKFFDNYKGLEIQVRSVAGHAWAEYEHDIRYKSGGYKELPSNDKGRVDQYFIEAGGMRRYMDEIFDKIEELLRPQGADDAATADEPVIEVDEPSPETLDPTLLGPASLGALVASRFPDDEPGDTLSLAVLVDQLAELGVTTVGQLEAALSNLGQGQVARLMDYPIETTRVRKLDDELLAIFLDRYVAAAADDGRRQLLRLRLRRVRGRFTIYSLEGPSGTRRPVTAARAVRDLAKFVAERQGVAAAAYNGFISASRSDISPGYFPKEVRTSAGPVYVATNLSRAHAESLMGEMVSRVPGVGLRVKRAGDLLFEAAPDVSATNPETSSGPGS</sequence>
<name>A0ABQ4IFK5_9ACTN</name>
<evidence type="ECO:0000259" key="1">
    <source>
        <dbReference type="SMART" id="SM00954"/>
    </source>
</evidence>
<evidence type="ECO:0000313" key="3">
    <source>
        <dbReference type="Proteomes" id="UP000647860"/>
    </source>
</evidence>
<reference evidence="2 3" key="1">
    <citation type="submission" date="2021-01" db="EMBL/GenBank/DDBJ databases">
        <title>Whole genome shotgun sequence of Verrucosispora gifhornensis NBRC 16317.</title>
        <authorList>
            <person name="Komaki H."/>
            <person name="Tamura T."/>
        </authorList>
    </citation>
    <scope>NUCLEOTIDE SEQUENCE [LARGE SCALE GENOMIC DNA]</scope>
    <source>
        <strain evidence="2 3">NBRC 16317</strain>
    </source>
</reference>
<feature type="domain" description="RelA/SpoT" evidence="1">
    <location>
        <begin position="51"/>
        <end position="183"/>
    </location>
</feature>
<dbReference type="Proteomes" id="UP000647860">
    <property type="component" value="Unassembled WGS sequence"/>
</dbReference>
<dbReference type="RefSeq" id="WP_204291639.1">
    <property type="nucleotide sequence ID" value="NZ_BAAAGZ010000025.1"/>
</dbReference>